<accession>A0A3P8AKP4</accession>
<evidence type="ECO:0000313" key="3">
    <source>
        <dbReference type="Proteomes" id="UP000050761"/>
    </source>
</evidence>
<dbReference type="WBParaSite" id="HPBE_0001932101-mRNA-1">
    <property type="protein sequence ID" value="HPBE_0001932101-mRNA-1"/>
    <property type="gene ID" value="HPBE_0001932101"/>
</dbReference>
<protein>
    <submittedName>
        <fullName evidence="4">Tubulin-specific chaperone A</fullName>
    </submittedName>
</protein>
<feature type="region of interest" description="Disordered" evidence="1">
    <location>
        <begin position="81"/>
        <end position="105"/>
    </location>
</feature>
<dbReference type="AlphaFoldDB" id="A0A183GB70"/>
<dbReference type="EMBL" id="UZAH01031279">
    <property type="protein sequence ID" value="VDP14747.1"/>
    <property type="molecule type" value="Genomic_DNA"/>
</dbReference>
<dbReference type="Proteomes" id="UP000050761">
    <property type="component" value="Unassembled WGS sequence"/>
</dbReference>
<organism evidence="3 4">
    <name type="scientific">Heligmosomoides polygyrus</name>
    <name type="common">Parasitic roundworm</name>
    <dbReference type="NCBI Taxonomy" id="6339"/>
    <lineage>
        <taxon>Eukaryota</taxon>
        <taxon>Metazoa</taxon>
        <taxon>Ecdysozoa</taxon>
        <taxon>Nematoda</taxon>
        <taxon>Chromadorea</taxon>
        <taxon>Rhabditida</taxon>
        <taxon>Rhabditina</taxon>
        <taxon>Rhabditomorpha</taxon>
        <taxon>Strongyloidea</taxon>
        <taxon>Heligmosomidae</taxon>
        <taxon>Heligmosomoides</taxon>
    </lineage>
</organism>
<gene>
    <name evidence="2" type="ORF">HPBE_LOCUS19320</name>
</gene>
<accession>A0A183GB70</accession>
<feature type="compositionally biased region" description="Basic and acidic residues" evidence="1">
    <location>
        <begin position="81"/>
        <end position="98"/>
    </location>
</feature>
<name>A0A183GB70_HELPZ</name>
<dbReference type="OrthoDB" id="5897891at2759"/>
<evidence type="ECO:0000256" key="1">
    <source>
        <dbReference type="SAM" id="MobiDB-lite"/>
    </source>
</evidence>
<sequence>MAEIQAYNTEMTNACGLIKKSEQEVNRLDQAFAFPEERKEYEAYIEEKTAQLDHLMRTVMSNEQYLDNSLKEAIEIINSRPDEKKHEKLMTDLNDHLQENQTSLT</sequence>
<evidence type="ECO:0000313" key="2">
    <source>
        <dbReference type="EMBL" id="VDP14747.1"/>
    </source>
</evidence>
<keyword evidence="3" id="KW-1185">Reference proteome</keyword>
<reference evidence="2 3" key="1">
    <citation type="submission" date="2018-11" db="EMBL/GenBank/DDBJ databases">
        <authorList>
            <consortium name="Pathogen Informatics"/>
        </authorList>
    </citation>
    <scope>NUCLEOTIDE SEQUENCE [LARGE SCALE GENOMIC DNA]</scope>
</reference>
<reference evidence="4" key="2">
    <citation type="submission" date="2019-09" db="UniProtKB">
        <authorList>
            <consortium name="WormBaseParasite"/>
        </authorList>
    </citation>
    <scope>IDENTIFICATION</scope>
</reference>
<evidence type="ECO:0000313" key="4">
    <source>
        <dbReference type="WBParaSite" id="HPBE_0001932101-mRNA-1"/>
    </source>
</evidence>
<proteinExistence type="predicted"/>